<proteinExistence type="predicted"/>
<dbReference type="Proteomes" id="UP000663505">
    <property type="component" value="Chromosome"/>
</dbReference>
<sequence>MRWALDTSRGNIDVDASSPSTLRKKAYICPTCGAPVVLHKGTKIEPYFRHASGQANPLCDLYTPGVSVAGHSAQALKHLYRQVGLYLTVIESGSKPHQWNLELGIPEPDCTRGKLKFPFSLGGQRILPVNSIPTGGRRITVIPRLSDYSIVVEGTDDSEWCRRMRQPIPGLNDATINVFGYSSSGGRRIPDQNSIFWGETYSLLWSLRAVPDWWPADLKVSLLQGQNGMWFGAVVGMPAEHSKDVESWVNSILNRRVEYSPAEIQLVSPVSERRLPDGSLVVAPNEEVIISIVRAKGAREWLTLNVMGPELNIQKVNRRDYNTSIFSLGKWTPGRTDLWLDNNIDTALNLVCLYTDIREVHFPGVQLRGKNVIVDEEGNKTLSVSLHDTTSATAFLSKVRKGEVEIYEVDISKRIIMRFSWSTEYRNSGWENTVYMSADQSFDDKSSLVTLLNKVLQRPHHTILLDAGGFGRIELEGGVVFTQPKLFMASSWRKRANWILRSSTTSYTKPNGMWLQIIQSKNFPLLDKYDQELIRQLATRRVPIWLEAHVRAAFFESNRVLVDNKHTRGHSND</sequence>
<dbReference type="AlphaFoldDB" id="A0A9X7VX55"/>
<dbReference type="EMBL" id="CP071182">
    <property type="protein sequence ID" value="QSO46678.1"/>
    <property type="molecule type" value="Genomic_DNA"/>
</dbReference>
<feature type="domain" description="Competence protein CoiA-like N-terminal" evidence="1">
    <location>
        <begin position="20"/>
        <end position="54"/>
    </location>
</feature>
<keyword evidence="3" id="KW-1185">Reference proteome</keyword>
<organism evidence="2 3">
    <name type="scientific">Alicyclobacillus mengziensis</name>
    <dbReference type="NCBI Taxonomy" id="2931921"/>
    <lineage>
        <taxon>Bacteria</taxon>
        <taxon>Bacillati</taxon>
        <taxon>Bacillota</taxon>
        <taxon>Bacilli</taxon>
        <taxon>Bacillales</taxon>
        <taxon>Alicyclobacillaceae</taxon>
        <taxon>Alicyclobacillus</taxon>
    </lineage>
</organism>
<evidence type="ECO:0000313" key="2">
    <source>
        <dbReference type="EMBL" id="QSO46678.1"/>
    </source>
</evidence>
<protein>
    <recommendedName>
        <fullName evidence="1">Competence protein CoiA-like N-terminal domain-containing protein</fullName>
    </recommendedName>
</protein>
<dbReference type="KEGG" id="afx:JZ786_19890"/>
<dbReference type="Pfam" id="PF25164">
    <property type="entry name" value="CoiA_N"/>
    <property type="match status" value="1"/>
</dbReference>
<reference evidence="2 3" key="1">
    <citation type="submission" date="2021-02" db="EMBL/GenBank/DDBJ databases">
        <title>Alicyclobacillus curvatus sp. nov. and Alicyclobacillus mengziensis sp. nov., two acidophilic bacteria isolated from acid mine drainage.</title>
        <authorList>
            <person name="Huang Y."/>
        </authorList>
    </citation>
    <scope>NUCLEOTIDE SEQUENCE [LARGE SCALE GENOMIC DNA]</scope>
    <source>
        <strain evidence="2 3">S30H14</strain>
    </source>
</reference>
<dbReference type="InterPro" id="IPR057253">
    <property type="entry name" value="CoiA-like_N"/>
</dbReference>
<gene>
    <name evidence="2" type="ORF">JZ786_19890</name>
</gene>
<evidence type="ECO:0000259" key="1">
    <source>
        <dbReference type="Pfam" id="PF25164"/>
    </source>
</evidence>
<evidence type="ECO:0000313" key="3">
    <source>
        <dbReference type="Proteomes" id="UP000663505"/>
    </source>
</evidence>
<name>A0A9X7VX55_9BACL</name>
<accession>A0A9X7VX55</accession>
<dbReference type="RefSeq" id="WP_206656043.1">
    <property type="nucleotide sequence ID" value="NZ_CP071182.1"/>
</dbReference>